<name>A0ACB7CBX6_9ASCO</name>
<proteinExistence type="predicted"/>
<keyword evidence="2" id="KW-1185">Reference proteome</keyword>
<evidence type="ECO:0000313" key="1">
    <source>
        <dbReference type="EMBL" id="KAG4305266.1"/>
    </source>
</evidence>
<organism evidence="1 2">
    <name type="scientific">Pneumocystis oryctolagi</name>
    <dbReference type="NCBI Taxonomy" id="42067"/>
    <lineage>
        <taxon>Eukaryota</taxon>
        <taxon>Fungi</taxon>
        <taxon>Dikarya</taxon>
        <taxon>Ascomycota</taxon>
        <taxon>Taphrinomycotina</taxon>
        <taxon>Pneumocystomycetes</taxon>
        <taxon>Pneumocystaceae</taxon>
        <taxon>Pneumocystis</taxon>
    </lineage>
</organism>
<comment type="caution">
    <text evidence="1">The sequence shown here is derived from an EMBL/GenBank/DDBJ whole genome shotgun (WGS) entry which is preliminary data.</text>
</comment>
<dbReference type="Proteomes" id="UP000768646">
    <property type="component" value="Unassembled WGS sequence"/>
</dbReference>
<dbReference type="EMBL" id="JABTEG010000004">
    <property type="protein sequence ID" value="KAG4305266.1"/>
    <property type="molecule type" value="Genomic_DNA"/>
</dbReference>
<protein>
    <submittedName>
        <fullName evidence="1">Uncharacterized protein</fullName>
    </submittedName>
</protein>
<gene>
    <name evidence="1" type="ORF">PORY_001436</name>
</gene>
<accession>A0ACB7CBX6</accession>
<reference evidence="1 2" key="1">
    <citation type="journal article" date="2021" name="Commun. Biol.">
        <title>Genomic insights into the host specific adaptation of the Pneumocystis genus.</title>
        <authorList>
            <person name="Cisse O.H."/>
            <person name="Ma L."/>
            <person name="Dekker J.P."/>
            <person name="Khil P.P."/>
            <person name="Youn J.-H."/>
            <person name="Brenchley J.M."/>
            <person name="Blair R."/>
            <person name="Pahar B."/>
            <person name="Chabe M."/>
            <person name="Van Rompay K.K.A."/>
            <person name="Keesler R."/>
            <person name="Sukura A."/>
            <person name="Hirsch V."/>
            <person name="Kutty G."/>
            <person name="Liu Y."/>
            <person name="Peng L."/>
            <person name="Chen J."/>
            <person name="Song J."/>
            <person name="Weissenbacher-Lang C."/>
            <person name="Xu J."/>
            <person name="Upham N.S."/>
            <person name="Stajich J.E."/>
            <person name="Cuomo C.A."/>
            <person name="Cushion M.T."/>
            <person name="Kovacs J.A."/>
        </authorList>
    </citation>
    <scope>NUCLEOTIDE SEQUENCE [LARGE SCALE GENOMIC DNA]</scope>
    <source>
        <strain evidence="1 2">RABM</strain>
    </source>
</reference>
<sequence length="241" mass="28669">MYIIKNKDIKKAWRNSFEKRKSLPPEWLQTDIYRTIYRDYAYPSHDARFYRSPLEYDFLKSTLDSCMELSTDQSLDFEDILLEDNHLYSELDDRQLANDMNSYKIMDTSVDEIYGKAVALFDFIPEHENEFALVRGQHMWISYRHEQGWLVAVDPETGDTGLVPEEYVQIYDSNNIFGYENIKQPISVEQNKKTIIGSDFHKSEKDQNNFDENQNIDDIVKYETSLLNFQYSRLNLEDKDK</sequence>
<evidence type="ECO:0000313" key="2">
    <source>
        <dbReference type="Proteomes" id="UP000768646"/>
    </source>
</evidence>